<dbReference type="NCBIfam" id="TIGR00194">
    <property type="entry name" value="uvrC"/>
    <property type="match status" value="1"/>
</dbReference>
<dbReference type="PANTHER" id="PTHR30562:SF1">
    <property type="entry name" value="UVRABC SYSTEM PROTEIN C"/>
    <property type="match status" value="1"/>
</dbReference>
<dbReference type="Pfam" id="PF01541">
    <property type="entry name" value="GIY-YIG"/>
    <property type="match status" value="1"/>
</dbReference>
<accession>A0ABY4V1I5</accession>
<evidence type="ECO:0000259" key="10">
    <source>
        <dbReference type="PROSITE" id="PS50164"/>
    </source>
</evidence>
<organism evidence="12 13">
    <name type="scientific">Streptomyces filamentosus</name>
    <name type="common">Streptomyces roseosporus</name>
    <dbReference type="NCBI Taxonomy" id="67294"/>
    <lineage>
        <taxon>Bacteria</taxon>
        <taxon>Bacillati</taxon>
        <taxon>Actinomycetota</taxon>
        <taxon>Actinomycetes</taxon>
        <taxon>Kitasatosporales</taxon>
        <taxon>Streptomycetaceae</taxon>
        <taxon>Streptomyces</taxon>
    </lineage>
</organism>
<dbReference type="NCBIfam" id="NF001824">
    <property type="entry name" value="PRK00558.1-5"/>
    <property type="match status" value="1"/>
</dbReference>
<dbReference type="InterPro" id="IPR038476">
    <property type="entry name" value="UvrC_RNase_H_dom_sf"/>
</dbReference>
<dbReference type="PROSITE" id="PS50164">
    <property type="entry name" value="GIY_YIG"/>
    <property type="match status" value="1"/>
</dbReference>
<comment type="subcellular location">
    <subcellularLocation>
        <location evidence="6">Cytoplasm</location>
    </subcellularLocation>
</comment>
<dbReference type="Pfam" id="PF22920">
    <property type="entry name" value="UvrC_RNaseH"/>
    <property type="match status" value="1"/>
</dbReference>
<dbReference type="InterPro" id="IPR036876">
    <property type="entry name" value="UVR_dom_sf"/>
</dbReference>
<keyword evidence="3 6" id="KW-0228">DNA excision</keyword>
<keyword evidence="5 6" id="KW-0234">DNA repair</keyword>
<feature type="domain" description="UVR" evidence="9">
    <location>
        <begin position="208"/>
        <end position="243"/>
    </location>
</feature>
<keyword evidence="12" id="KW-0378">Hydrolase</keyword>
<protein>
    <recommendedName>
        <fullName evidence="6">UvrABC system protein C</fullName>
        <shortName evidence="6">Protein UvrC</shortName>
    </recommendedName>
    <alternativeName>
        <fullName evidence="6">Excinuclease ABC subunit C</fullName>
    </alternativeName>
</protein>
<name>A0ABY4V1I5_STRFL</name>
<dbReference type="PROSITE" id="PS50151">
    <property type="entry name" value="UVR"/>
    <property type="match status" value="1"/>
</dbReference>
<dbReference type="Pfam" id="PF08459">
    <property type="entry name" value="UvrC_RNaseH_dom"/>
    <property type="match status" value="1"/>
</dbReference>
<dbReference type="InterPro" id="IPR001943">
    <property type="entry name" value="UVR_dom"/>
</dbReference>
<dbReference type="HAMAP" id="MF_00203">
    <property type="entry name" value="UvrC"/>
    <property type="match status" value="1"/>
</dbReference>
<dbReference type="InterPro" id="IPR050066">
    <property type="entry name" value="UvrABC_protein_C"/>
</dbReference>
<dbReference type="Pfam" id="PF02151">
    <property type="entry name" value="UVR"/>
    <property type="match status" value="1"/>
</dbReference>
<evidence type="ECO:0000256" key="7">
    <source>
        <dbReference type="SAM" id="Coils"/>
    </source>
</evidence>
<evidence type="ECO:0000256" key="5">
    <source>
        <dbReference type="ARBA" id="ARBA00023204"/>
    </source>
</evidence>
<dbReference type="InterPro" id="IPR010994">
    <property type="entry name" value="RuvA_2-like"/>
</dbReference>
<dbReference type="InterPro" id="IPR000305">
    <property type="entry name" value="GIY-YIG_endonuc"/>
</dbReference>
<dbReference type="SMART" id="SM00465">
    <property type="entry name" value="GIYc"/>
    <property type="match status" value="1"/>
</dbReference>
<dbReference type="Gene3D" id="4.10.860.10">
    <property type="entry name" value="UVR domain"/>
    <property type="match status" value="1"/>
</dbReference>
<dbReference type="SMART" id="SM00278">
    <property type="entry name" value="HhH1"/>
    <property type="match status" value="2"/>
</dbReference>
<reference evidence="12" key="1">
    <citation type="submission" date="2021-08" db="EMBL/GenBank/DDBJ databases">
        <title>DNA methylation of m4C regulates biosynthesis of daptomycin in Streptomyces roseosporus L30.</title>
        <authorList>
            <person name="Fang J.-L."/>
        </authorList>
    </citation>
    <scope>NUCLEOTIDE SEQUENCE</scope>
    <source>
        <strain evidence="12">L30</strain>
    </source>
</reference>
<dbReference type="SUPFAM" id="SSF47781">
    <property type="entry name" value="RuvA domain 2-like"/>
    <property type="match status" value="1"/>
</dbReference>
<dbReference type="InterPro" id="IPR001162">
    <property type="entry name" value="UvrC_RNase_H_dom"/>
</dbReference>
<comment type="similarity">
    <text evidence="6">Belongs to the UvrC family.</text>
</comment>
<comment type="function">
    <text evidence="6">The UvrABC repair system catalyzes the recognition and processing of DNA lesions. UvrC both incises the 5' and 3' sides of the lesion. The N-terminal half is responsible for the 3' incision and the C-terminal half is responsible for the 5' incision.</text>
</comment>
<evidence type="ECO:0000313" key="13">
    <source>
        <dbReference type="Proteomes" id="UP001056079"/>
    </source>
</evidence>
<keyword evidence="4 6" id="KW-0267">Excision nuclease</keyword>
<dbReference type="RefSeq" id="WP_006123689.1">
    <property type="nucleotide sequence ID" value="NZ_CP098609.1"/>
</dbReference>
<dbReference type="InterPro" id="IPR003583">
    <property type="entry name" value="Hlx-hairpin-Hlx_DNA-bd_motif"/>
</dbReference>
<dbReference type="PROSITE" id="PS50165">
    <property type="entry name" value="UVRC"/>
    <property type="match status" value="1"/>
</dbReference>
<evidence type="ECO:0000313" key="12">
    <source>
        <dbReference type="EMBL" id="USC50461.1"/>
    </source>
</evidence>
<evidence type="ECO:0000256" key="6">
    <source>
        <dbReference type="HAMAP-Rule" id="MF_00203"/>
    </source>
</evidence>
<evidence type="ECO:0000256" key="1">
    <source>
        <dbReference type="ARBA" id="ARBA00022490"/>
    </source>
</evidence>
<dbReference type="Gene3D" id="3.40.1440.10">
    <property type="entry name" value="GIY-YIG endonuclease"/>
    <property type="match status" value="1"/>
</dbReference>
<gene>
    <name evidence="6 12" type="primary">uvrC</name>
    <name evidence="12" type="ORF">K7395_28900</name>
</gene>
<feature type="compositionally biased region" description="Low complexity" evidence="8">
    <location>
        <begin position="477"/>
        <end position="503"/>
    </location>
</feature>
<evidence type="ECO:0000256" key="2">
    <source>
        <dbReference type="ARBA" id="ARBA00022763"/>
    </source>
</evidence>
<comment type="subunit">
    <text evidence="6">Interacts with UvrB in an incision complex.</text>
</comment>
<feature type="coiled-coil region" evidence="7">
    <location>
        <begin position="211"/>
        <end position="247"/>
    </location>
</feature>
<dbReference type="InterPro" id="IPR047296">
    <property type="entry name" value="GIY-YIG_UvrC_Cho"/>
</dbReference>
<dbReference type="EMBL" id="CP098609">
    <property type="protein sequence ID" value="USC50461.1"/>
    <property type="molecule type" value="Genomic_DNA"/>
</dbReference>
<evidence type="ECO:0000256" key="8">
    <source>
        <dbReference type="SAM" id="MobiDB-lite"/>
    </source>
</evidence>
<dbReference type="Pfam" id="PF14520">
    <property type="entry name" value="HHH_5"/>
    <property type="match status" value="1"/>
</dbReference>
<evidence type="ECO:0000256" key="3">
    <source>
        <dbReference type="ARBA" id="ARBA00022769"/>
    </source>
</evidence>
<evidence type="ECO:0000256" key="4">
    <source>
        <dbReference type="ARBA" id="ARBA00022881"/>
    </source>
</evidence>
<proteinExistence type="inferred from homology"/>
<dbReference type="Gene3D" id="3.30.420.340">
    <property type="entry name" value="UvrC, RNAse H endonuclease domain"/>
    <property type="match status" value="1"/>
</dbReference>
<dbReference type="SUPFAM" id="SSF82771">
    <property type="entry name" value="GIY-YIG endonuclease"/>
    <property type="match status" value="1"/>
</dbReference>
<dbReference type="Proteomes" id="UP001056079">
    <property type="component" value="Chromosome"/>
</dbReference>
<keyword evidence="7" id="KW-0175">Coiled coil</keyword>
<keyword evidence="13" id="KW-1185">Reference proteome</keyword>
<dbReference type="PANTHER" id="PTHR30562">
    <property type="entry name" value="UVRC/OXIDOREDUCTASE"/>
    <property type="match status" value="1"/>
</dbReference>
<dbReference type="InterPro" id="IPR035901">
    <property type="entry name" value="GIY-YIG_endonuc_sf"/>
</dbReference>
<keyword evidence="6" id="KW-0742">SOS response</keyword>
<feature type="region of interest" description="Disordered" evidence="8">
    <location>
        <begin position="466"/>
        <end position="517"/>
    </location>
</feature>
<dbReference type="SUPFAM" id="SSF46600">
    <property type="entry name" value="C-terminal UvrC-binding domain of UvrB"/>
    <property type="match status" value="1"/>
</dbReference>
<sequence length="686" mass="76221">MADPSSYRPKPGQIPDSPGVYKFRDEHRRVIYVGKAKNLRQRVANYFQDLANLHPRTRTMVTTAASVEWTVVSTEVEALQLEYSWIKEFDPRFNVKYRDDKSYPYLAVTLNEEFPRVQVMRGAKKKGVRYFGPYGHAWAIRETVDLMLRVFPVRTCSAGVFKNAARTGRPCLLGYIGKCSAPCVGRVTPEEHRELAEDFCDFMAGRTGTYIRRLEKDMMQAAEEMEYERAARLRDDAEALKRAMEKSAVVLADATDADLIAVAEDELEAALQIFHVRGGRVRGQRGWVTDKVEAVDTSGLVEHALQQLYGEERGDAVPKEVLVPALPEDTEAVSQWLAERRGSQVSLRIPQRGDKKDLMATVQRNAQQALGLHKTKRASDLTTRSRALEEIAEALGLDTAPLRIECYDISHLQGDDVVASMVVFEDGLARKSEYRRFQIKGFEGQDDVRSMHEVIGRRFKRYLQEKERTGEWEEQPPDAAADAASPAAGPAPTGPVPAVGPTAEDGEPREDDGRPKRFAYPPQLVVVDGGQPQVAAAKRALDELGIDDIAVCGLAKRLEEVWLPDDDDPVVLPRSSEGLYLLQRVRDEAHRFAITYQRAKRAKRIRTSPLDDVSGLGETRKQALIKHFGSVKKLRQATIDEICEVPGIGRRTAESVAAALASTAPAAPAVNTATGEIIEEDDGGSS</sequence>
<dbReference type="CDD" id="cd10434">
    <property type="entry name" value="GIY-YIG_UvrC_Cho"/>
    <property type="match status" value="1"/>
</dbReference>
<evidence type="ECO:0000259" key="11">
    <source>
        <dbReference type="PROSITE" id="PS50165"/>
    </source>
</evidence>
<feature type="domain" description="GIY-YIG" evidence="10">
    <location>
        <begin position="16"/>
        <end position="95"/>
    </location>
</feature>
<evidence type="ECO:0000259" key="9">
    <source>
        <dbReference type="PROSITE" id="PS50151"/>
    </source>
</evidence>
<feature type="domain" description="UvrC family homology region profile" evidence="11">
    <location>
        <begin position="259"/>
        <end position="541"/>
    </location>
</feature>
<keyword evidence="1 6" id="KW-0963">Cytoplasm</keyword>
<dbReference type="GO" id="GO:0016787">
    <property type="term" value="F:hydrolase activity"/>
    <property type="evidence" value="ECO:0007669"/>
    <property type="project" value="UniProtKB-KW"/>
</dbReference>
<keyword evidence="2 6" id="KW-0227">DNA damage</keyword>
<dbReference type="InterPro" id="IPR004791">
    <property type="entry name" value="UvrC"/>
</dbReference>
<dbReference type="Gene3D" id="1.10.150.20">
    <property type="entry name" value="5' to 3' exonuclease, C-terminal subdomain"/>
    <property type="match status" value="1"/>
</dbReference>